<reference evidence="5 6" key="1">
    <citation type="submission" date="2015-04" db="EMBL/GenBank/DDBJ databases">
        <title>Complete genome sequence of Schizopora paradoxa KUC8140, a cosmopolitan wood degrader in East Asia.</title>
        <authorList>
            <consortium name="DOE Joint Genome Institute"/>
            <person name="Min B."/>
            <person name="Park H."/>
            <person name="Jang Y."/>
            <person name="Kim J.-J."/>
            <person name="Kim K.H."/>
            <person name="Pangilinan J."/>
            <person name="Lipzen A."/>
            <person name="Riley R."/>
            <person name="Grigoriev I.V."/>
            <person name="Spatafora J.W."/>
            <person name="Choi I.-G."/>
        </authorList>
    </citation>
    <scope>NUCLEOTIDE SEQUENCE [LARGE SCALE GENOMIC DNA]</scope>
    <source>
        <strain evidence="5 6">KUC8140</strain>
    </source>
</reference>
<evidence type="ECO:0000256" key="4">
    <source>
        <dbReference type="SAM" id="Phobius"/>
    </source>
</evidence>
<evidence type="ECO:0000313" key="6">
    <source>
        <dbReference type="Proteomes" id="UP000053477"/>
    </source>
</evidence>
<dbReference type="PANTHER" id="PTHR33365:SF11">
    <property type="entry name" value="TAT PATHWAY SIGNAL SEQUENCE"/>
    <property type="match status" value="1"/>
</dbReference>
<dbReference type="InParanoid" id="A0A0H2RNQ0"/>
<dbReference type="Pfam" id="PF11807">
    <property type="entry name" value="UstYa"/>
    <property type="match status" value="1"/>
</dbReference>
<accession>A0A0H2RNQ0</accession>
<name>A0A0H2RNQ0_9AGAM</name>
<keyword evidence="4" id="KW-1133">Transmembrane helix</keyword>
<evidence type="ECO:0000313" key="5">
    <source>
        <dbReference type="EMBL" id="KLO11088.1"/>
    </source>
</evidence>
<organism evidence="5 6">
    <name type="scientific">Schizopora paradoxa</name>
    <dbReference type="NCBI Taxonomy" id="27342"/>
    <lineage>
        <taxon>Eukaryota</taxon>
        <taxon>Fungi</taxon>
        <taxon>Dikarya</taxon>
        <taxon>Basidiomycota</taxon>
        <taxon>Agaricomycotina</taxon>
        <taxon>Agaricomycetes</taxon>
        <taxon>Hymenochaetales</taxon>
        <taxon>Schizoporaceae</taxon>
        <taxon>Schizopora</taxon>
    </lineage>
</organism>
<dbReference type="AlphaFoldDB" id="A0A0H2RNQ0"/>
<proteinExistence type="inferred from homology"/>
<dbReference type="GO" id="GO:0016491">
    <property type="term" value="F:oxidoreductase activity"/>
    <property type="evidence" value="ECO:0007669"/>
    <property type="project" value="UniProtKB-KW"/>
</dbReference>
<keyword evidence="4" id="KW-0812">Transmembrane</keyword>
<dbReference type="EMBL" id="KQ086009">
    <property type="protein sequence ID" value="KLO11088.1"/>
    <property type="molecule type" value="Genomic_DNA"/>
</dbReference>
<dbReference type="OrthoDB" id="3687641at2759"/>
<dbReference type="PANTHER" id="PTHR33365">
    <property type="entry name" value="YALI0B05434P"/>
    <property type="match status" value="1"/>
</dbReference>
<sequence length="197" mass="22780">MRSSIQRKTFWIICALGILNLLGLTVTFAFKRFNYRDVSEIGILGDELPVQNDRISLMTVEDTDHYGLNGTQADAEWLSTTPANNGYVRVGDEHRYLLTSFGHEIHCVRVFRMAILHPTHPDATSFHISHCLSYLRMYALCNSDLTLEKFELLQLEFSSENLGATHVCRRDWKSAYEEMQRNREAWIKDLENGNYTV</sequence>
<evidence type="ECO:0000256" key="2">
    <source>
        <dbReference type="ARBA" id="ARBA00023002"/>
    </source>
</evidence>
<comment type="similarity">
    <text evidence="3">Belongs to the ustYa family.</text>
</comment>
<evidence type="ECO:0000256" key="1">
    <source>
        <dbReference type="ARBA" id="ARBA00004685"/>
    </source>
</evidence>
<comment type="pathway">
    <text evidence="1">Mycotoxin biosynthesis.</text>
</comment>
<keyword evidence="4" id="KW-0472">Membrane</keyword>
<dbReference type="STRING" id="27342.A0A0H2RNQ0"/>
<gene>
    <name evidence="5" type="ORF">SCHPADRAFT_877343</name>
</gene>
<evidence type="ECO:0000256" key="3">
    <source>
        <dbReference type="ARBA" id="ARBA00035112"/>
    </source>
</evidence>
<dbReference type="Proteomes" id="UP000053477">
    <property type="component" value="Unassembled WGS sequence"/>
</dbReference>
<protein>
    <submittedName>
        <fullName evidence="5">Uncharacterized protein</fullName>
    </submittedName>
</protein>
<keyword evidence="6" id="KW-1185">Reference proteome</keyword>
<keyword evidence="2" id="KW-0560">Oxidoreductase</keyword>
<dbReference type="GO" id="GO:0043386">
    <property type="term" value="P:mycotoxin biosynthetic process"/>
    <property type="evidence" value="ECO:0007669"/>
    <property type="project" value="InterPro"/>
</dbReference>
<dbReference type="InterPro" id="IPR021765">
    <property type="entry name" value="UstYa-like"/>
</dbReference>
<feature type="transmembrane region" description="Helical" evidence="4">
    <location>
        <begin position="9"/>
        <end position="30"/>
    </location>
</feature>